<organism evidence="2 3">
    <name type="scientific">Blepharisma stoltei</name>
    <dbReference type="NCBI Taxonomy" id="1481888"/>
    <lineage>
        <taxon>Eukaryota</taxon>
        <taxon>Sar</taxon>
        <taxon>Alveolata</taxon>
        <taxon>Ciliophora</taxon>
        <taxon>Postciliodesmatophora</taxon>
        <taxon>Heterotrichea</taxon>
        <taxon>Heterotrichida</taxon>
        <taxon>Blepharismidae</taxon>
        <taxon>Blepharisma</taxon>
    </lineage>
</organism>
<evidence type="ECO:0000313" key="3">
    <source>
        <dbReference type="Proteomes" id="UP001162131"/>
    </source>
</evidence>
<accession>A0AAU9JSL1</accession>
<evidence type="ECO:0000256" key="1">
    <source>
        <dbReference type="SAM" id="MobiDB-lite"/>
    </source>
</evidence>
<keyword evidence="3" id="KW-1185">Reference proteome</keyword>
<dbReference type="PANTHER" id="PTHR23246">
    <property type="entry name" value="NEW-GLUE PROTEIN"/>
    <property type="match status" value="1"/>
</dbReference>
<comment type="caution">
    <text evidence="2">The sequence shown here is derived from an EMBL/GenBank/DDBJ whole genome shotgun (WGS) entry which is preliminary data.</text>
</comment>
<dbReference type="EMBL" id="CAJZBQ010000044">
    <property type="protein sequence ID" value="CAG9327532.1"/>
    <property type="molecule type" value="Genomic_DNA"/>
</dbReference>
<sequence>MAEEENISALETYILSSDKQSAIKSFPPTSSFGLFLKANLLLKEGQSSSSEYEETLKELRKSDKNLYLTMTTRQDIKDLDFIETKEKINEKIDEISSKLMGFQFDYPVPISSDIKEKKEFNAHLTENLFSEIFDSSILSHAMLSDLTSQGKLKINTAKLNQELFKELLIDWNYLYVLQGVPEKIDELIKEDNFHFVQCFTCMSLQQMEDLLKINKNIINSSGFVKAFLYKKYFYKLQSDNLENYEIYSRVWEEIKDFPEKLNSLKTVILLSLLNLGVKFGIYDENLFKKYLGLHKNGQIYSSNNENIDKKISKYADFGYDDWKNDQELVEEYLEEILKQKENANKYKSFFEEKFLRRTFAKIKIQTGVPPSEFEDIITQNDLASISSEIVLETCKDNPTSFHRDELVRFSIKTKNIPKLLVKVLEINTKFYYLKHNSKIPNDICSEGLIAKYEKNYEYSESPLIKAKRILEFPELKNKIGLFVIELIGNGRHSRAIIRKGSLKYAWKITASGQLVMILDEENKICKNNGAGVYLDERFYSCENKDGCALLPFANEENIKNIILTDGIIAELVEGFSHYTESYELKSAFFVHEEQLLVGNKAKISIKPNLYVNGVKTFLSLLTDCKAVIETVDYEGISSSKTYSDFSLLDENSIISLQIQVPPRLKNVMISFTGEVENLTKNKKIPLESNFSIDVNTYLGNDAIYGAYLNLGSNGYLIEIKGNNGEPCSDVQVEVILEHDDWLSTRSEILKTDEMGKIYLGKLTDITNLSAKVKFPENEQNFSWYLGFFKKAIQYPSIINLCEGDEFGIPVDFTIVNSKEITLVLAHDSTIIDIFNHNLQLDYENSVIWLKNMTEGTYELKINSYTISVHVSQGIHWDNNQFILSENLVIPTYNQYKTLKISSTSFEENKLKIKLGGDTENASIHALFFNYLSESLIQQLTQFISLYELPSRHYQNFSQEKSYYMQSRKLDEEYQYILERKYQPRFVGNTLQKPQLLCKRNFIEDTVTETQRAEKGEKLKHAKLGTYMHNSKRNLNSCACSGGNYDNFGQNLDFLEHPAIWVFDVDINEGTAEILLDNFNYSQICVIATNGEGLSYEVCSVPNPTIGLKDMRLQQSLDSSKCISEKIQSKAVLIGESFKINDINSTSYEIIDSIEKLYRIQKELIKLNKSLISYESWDFLGKWESLSYEKKLEVYDKFVSHELNIFIYKKDPNFFKEIIEPHLKCKMEKDFVDMYLLSEPLDYYLSLSNLAKLNTLEKILLIDRISENNPDFALSLARLLKDEADSISISQQLKHKQKELVLRFNLSDDLMKQCESPQPDESELDEELEIQERRNEFQNKFNLLSRMLIKSDGSSDRENDEKECKKTKSRKKGMKLFGNQKQKEEKDDKKIPVYYQKLDATKEFCETFYFGVTNNAGNKNLVPNNLFWSELANLIANKESSLVLSEEILGATSSLTELICALAFTDLPLVPKNINYLLEKNSITYTANSNFLIFYKELYEAESEINNKILISQHYFDAQNKEKNINQFIKQKIYGCKVVLTNSSGSKLNVNLLAEIPQGSIPVGNTKYIQNPILSLESYHTQNFEYLFYFPESGNFTHFPANVSHNGKVIAKTEPKVMNVDCVIRTDKLENFDDLVLSGRKDLILEFLNIENLYSEEKGFNALKICWMMKDFDFWKKTVEILKRRNIYVREIWSFSVFHHYLEVFKELISLEKEVLAILGNFFESPTISTGINRYRHVEFDPIVNARVHKLRNQPKITNTHFKEIYKNFLQFLSEKPSLDIKDKLAFVQYLIYQDRYEEAIEIYRTIPLEPSINAPGQTYLQIQYDYLTCYLDINKALSIASLYKNYPINTWKNLFSDVTDLLQEISVQDTTKEAKSVDIEPSLMFSIEKGIVMLYYQFVSSCKIKIYNIDLEILFSKNPFLIGNTQDFTFVKPNFEIPINLPKEGEYHYSIPDEFFKENIMLEIDYGAYTVSKSYFAARLKMNLIERYGIIKVMDMNLMPKAASYVKTFVKRKNGRVEFYKDGYTDIRGNFDYASLNSDTLSSIQRFSILVVDDELGSIVQEANPPAQ</sequence>
<name>A0AAU9JSL1_9CILI</name>
<dbReference type="InterPro" id="IPR053095">
    <property type="entry name" value="Actin-binding/GATA_Znf"/>
</dbReference>
<reference evidence="2" key="1">
    <citation type="submission" date="2021-09" db="EMBL/GenBank/DDBJ databases">
        <authorList>
            <consortium name="AG Swart"/>
            <person name="Singh M."/>
            <person name="Singh A."/>
            <person name="Seah K."/>
            <person name="Emmerich C."/>
        </authorList>
    </citation>
    <scope>NUCLEOTIDE SEQUENCE</scope>
    <source>
        <strain evidence="2">ATCC30299</strain>
    </source>
</reference>
<evidence type="ECO:0000313" key="2">
    <source>
        <dbReference type="EMBL" id="CAG9327532.1"/>
    </source>
</evidence>
<feature type="compositionally biased region" description="Basic and acidic residues" evidence="1">
    <location>
        <begin position="1352"/>
        <end position="1365"/>
    </location>
</feature>
<feature type="region of interest" description="Disordered" evidence="1">
    <location>
        <begin position="1351"/>
        <end position="1370"/>
    </location>
</feature>
<dbReference type="PANTHER" id="PTHR23246:SF21">
    <property type="entry name" value="ACTIN-BINDING PROTEIN F"/>
    <property type="match status" value="1"/>
</dbReference>
<protein>
    <submittedName>
        <fullName evidence="2">Uncharacterized protein</fullName>
    </submittedName>
</protein>
<dbReference type="Proteomes" id="UP001162131">
    <property type="component" value="Unassembled WGS sequence"/>
</dbReference>
<proteinExistence type="predicted"/>
<gene>
    <name evidence="2" type="ORF">BSTOLATCC_MIC44167</name>
</gene>